<dbReference type="PANTHER" id="PTHR39168">
    <property type="entry name" value="TRANSCRIPTIONAL REGULATOR-RELATED"/>
    <property type="match status" value="1"/>
</dbReference>
<sequence length="229" mass="24469">MEAAPCISQIASLLAEPKRTAMLWALMDGSAKSPVELATLTGLSATSANAHLARLTAGGLLRVEARRGKRLFRVAAPDVSAAINAMARTTMACAVRNAPDTLPQPLAAPPSLRHARLCHGHLGGELGAQLYQHMLEAGWIERYEQRTDVTVKGAQHLAGLGIFTQALASPLVCNCFDWSQQQPHLGGALGAGLLQLFLQSNWISVINESQALQVNDLEQLEITRLTLPA</sequence>
<dbReference type="GO" id="GO:0010288">
    <property type="term" value="P:response to lead ion"/>
    <property type="evidence" value="ECO:0007669"/>
    <property type="project" value="TreeGrafter"/>
</dbReference>
<dbReference type="RefSeq" id="WP_064052183.1">
    <property type="nucleotide sequence ID" value="NZ_RBPW01000302.1"/>
</dbReference>
<dbReference type="AlphaFoldDB" id="A0A3M3W744"/>
<dbReference type="GO" id="GO:0097063">
    <property type="term" value="F:cadmium ion sensor activity"/>
    <property type="evidence" value="ECO:0007669"/>
    <property type="project" value="TreeGrafter"/>
</dbReference>
<dbReference type="GO" id="GO:0046686">
    <property type="term" value="P:response to cadmium ion"/>
    <property type="evidence" value="ECO:0007669"/>
    <property type="project" value="TreeGrafter"/>
</dbReference>
<reference evidence="2 3" key="1">
    <citation type="submission" date="2018-08" db="EMBL/GenBank/DDBJ databases">
        <title>Recombination of ecologically and evolutionarily significant loci maintains genetic cohesion in the Pseudomonas syringae species complex.</title>
        <authorList>
            <person name="Dillon M."/>
            <person name="Thakur S."/>
            <person name="Almeida R.N.D."/>
            <person name="Weir B.S."/>
            <person name="Guttman D.S."/>
        </authorList>
    </citation>
    <scope>NUCLEOTIDE SEQUENCE [LARGE SCALE GENOMIC DNA]</scope>
    <source>
        <strain evidence="2 3">ICMP 3555</strain>
    </source>
</reference>
<dbReference type="Gene3D" id="1.10.10.10">
    <property type="entry name" value="Winged helix-like DNA-binding domain superfamily/Winged helix DNA-binding domain"/>
    <property type="match status" value="1"/>
</dbReference>
<keyword evidence="3" id="KW-1185">Reference proteome</keyword>
<dbReference type="InterPro" id="IPR011991">
    <property type="entry name" value="ArsR-like_HTH"/>
</dbReference>
<evidence type="ECO:0000313" key="2">
    <source>
        <dbReference type="EMBL" id="RMP08261.1"/>
    </source>
</evidence>
<dbReference type="InterPro" id="IPR036388">
    <property type="entry name" value="WH-like_DNA-bd_sf"/>
</dbReference>
<dbReference type="CDD" id="cd00090">
    <property type="entry name" value="HTH_ARSR"/>
    <property type="match status" value="1"/>
</dbReference>
<dbReference type="GO" id="GO:0003700">
    <property type="term" value="F:DNA-binding transcription factor activity"/>
    <property type="evidence" value="ECO:0007669"/>
    <property type="project" value="InterPro"/>
</dbReference>
<proteinExistence type="predicted"/>
<accession>A0A3M3W744</accession>
<dbReference type="GO" id="GO:0032791">
    <property type="term" value="F:lead ion binding"/>
    <property type="evidence" value="ECO:0007669"/>
    <property type="project" value="TreeGrafter"/>
</dbReference>
<dbReference type="EMBL" id="RBQF01000191">
    <property type="protein sequence ID" value="RMP08261.1"/>
    <property type="molecule type" value="Genomic_DNA"/>
</dbReference>
<gene>
    <name evidence="2" type="ORF">ALQ29_200035</name>
</gene>
<evidence type="ECO:0000313" key="3">
    <source>
        <dbReference type="Proteomes" id="UP000276587"/>
    </source>
</evidence>
<feature type="domain" description="HTH arsR-type" evidence="1">
    <location>
        <begin position="9"/>
        <end position="88"/>
    </location>
</feature>
<protein>
    <recommendedName>
        <fullName evidence="1">HTH arsR-type domain-containing protein</fullName>
    </recommendedName>
</protein>
<dbReference type="InterPro" id="IPR036390">
    <property type="entry name" value="WH_DNA-bd_sf"/>
</dbReference>
<name>A0A3M3W744_PSEMA</name>
<dbReference type="InterPro" id="IPR001845">
    <property type="entry name" value="HTH_ArsR_DNA-bd_dom"/>
</dbReference>
<evidence type="ECO:0000259" key="1">
    <source>
        <dbReference type="SMART" id="SM00418"/>
    </source>
</evidence>
<dbReference type="Proteomes" id="UP000276587">
    <property type="component" value="Unassembled WGS sequence"/>
</dbReference>
<comment type="caution">
    <text evidence="2">The sequence shown here is derived from an EMBL/GenBank/DDBJ whole genome shotgun (WGS) entry which is preliminary data.</text>
</comment>
<organism evidence="2 3">
    <name type="scientific">Pseudomonas marginalis pv. marginalis</name>
    <dbReference type="NCBI Taxonomy" id="97473"/>
    <lineage>
        <taxon>Bacteria</taxon>
        <taxon>Pseudomonadati</taxon>
        <taxon>Pseudomonadota</taxon>
        <taxon>Gammaproteobacteria</taxon>
        <taxon>Pseudomonadales</taxon>
        <taxon>Pseudomonadaceae</taxon>
        <taxon>Pseudomonas</taxon>
    </lineage>
</organism>
<dbReference type="InterPro" id="IPR052543">
    <property type="entry name" value="HTH_Metal-responsive_Reg"/>
</dbReference>
<dbReference type="PANTHER" id="PTHR39168:SF1">
    <property type="entry name" value="TRANSCRIPTIONAL REGULATORY PROTEIN"/>
    <property type="match status" value="1"/>
</dbReference>
<dbReference type="SUPFAM" id="SSF46785">
    <property type="entry name" value="Winged helix' DNA-binding domain"/>
    <property type="match status" value="1"/>
</dbReference>
<dbReference type="SMART" id="SM00418">
    <property type="entry name" value="HTH_ARSR"/>
    <property type="match status" value="1"/>
</dbReference>
<dbReference type="GO" id="GO:0003677">
    <property type="term" value="F:DNA binding"/>
    <property type="evidence" value="ECO:0007669"/>
    <property type="project" value="TreeGrafter"/>
</dbReference>